<reference evidence="5" key="1">
    <citation type="submission" date="2016-10" db="EMBL/GenBank/DDBJ databases">
        <authorList>
            <person name="Varghese N."/>
            <person name="Submissions S."/>
        </authorList>
    </citation>
    <scope>NUCLEOTIDE SEQUENCE [LARGE SCALE GENOMIC DNA]</scope>
    <source>
        <strain evidence="5">LMG 22563</strain>
    </source>
</reference>
<dbReference type="InterPro" id="IPR016181">
    <property type="entry name" value="Acyl_CoA_acyltransferase"/>
</dbReference>
<protein>
    <submittedName>
        <fullName evidence="4">N-acetylglutamate synthase, GNAT family</fullName>
    </submittedName>
</protein>
<evidence type="ECO:0000259" key="3">
    <source>
        <dbReference type="PROSITE" id="PS51186"/>
    </source>
</evidence>
<keyword evidence="1" id="KW-0808">Transferase</keyword>
<dbReference type="InterPro" id="IPR050832">
    <property type="entry name" value="Bact_Acetyltransf"/>
</dbReference>
<keyword evidence="2" id="KW-0012">Acyltransferase</keyword>
<dbReference type="CDD" id="cd04301">
    <property type="entry name" value="NAT_SF"/>
    <property type="match status" value="1"/>
</dbReference>
<dbReference type="STRING" id="289370.SAMN05216602_2547"/>
<gene>
    <name evidence="4" type="ORF">SAMN05216602_2547</name>
</gene>
<sequence>MQPRRIRLGDLDGFHALFNEVAAEGLFSTRPCAPPKAVIARALEKAEQNGWAVYVIEHDGRIIATAEAYPDSYCRPESDPRVGILGMQVQARWRRQGLGRLLLNTLIEHCRQQGMERIELQVFKSNHSALALYERYGFAWVADLPPCQMPAGHRDQAQRMRLVLA</sequence>
<evidence type="ECO:0000313" key="4">
    <source>
        <dbReference type="EMBL" id="SFI72694.1"/>
    </source>
</evidence>
<keyword evidence="5" id="KW-1185">Reference proteome</keyword>
<dbReference type="InterPro" id="IPR000182">
    <property type="entry name" value="GNAT_dom"/>
</dbReference>
<evidence type="ECO:0000313" key="5">
    <source>
        <dbReference type="Proteomes" id="UP000183018"/>
    </source>
</evidence>
<evidence type="ECO:0000256" key="2">
    <source>
        <dbReference type="ARBA" id="ARBA00023315"/>
    </source>
</evidence>
<dbReference type="Proteomes" id="UP000183018">
    <property type="component" value="Unassembled WGS sequence"/>
</dbReference>
<dbReference type="SUPFAM" id="SSF55729">
    <property type="entry name" value="Acyl-CoA N-acyltransferases (Nat)"/>
    <property type="match status" value="1"/>
</dbReference>
<accession>A0A1I3KJW7</accession>
<dbReference type="RefSeq" id="WP_167364684.1">
    <property type="nucleotide sequence ID" value="NZ_FORC01000002.1"/>
</dbReference>
<dbReference type="Gene3D" id="3.40.630.30">
    <property type="match status" value="1"/>
</dbReference>
<proteinExistence type="predicted"/>
<dbReference type="PROSITE" id="PS51186">
    <property type="entry name" value="GNAT"/>
    <property type="match status" value="1"/>
</dbReference>
<dbReference type="EMBL" id="FORC01000002">
    <property type="protein sequence ID" value="SFI72694.1"/>
    <property type="molecule type" value="Genomic_DNA"/>
</dbReference>
<organism evidence="4 5">
    <name type="scientific">Phytopseudomonas argentinensis</name>
    <dbReference type="NCBI Taxonomy" id="289370"/>
    <lineage>
        <taxon>Bacteria</taxon>
        <taxon>Pseudomonadati</taxon>
        <taxon>Pseudomonadota</taxon>
        <taxon>Gammaproteobacteria</taxon>
        <taxon>Pseudomonadales</taxon>
        <taxon>Pseudomonadaceae</taxon>
        <taxon>Phytopseudomonas</taxon>
    </lineage>
</organism>
<dbReference type="GO" id="GO:0016747">
    <property type="term" value="F:acyltransferase activity, transferring groups other than amino-acyl groups"/>
    <property type="evidence" value="ECO:0007669"/>
    <property type="project" value="InterPro"/>
</dbReference>
<name>A0A1I3KJW7_9GAMM</name>
<evidence type="ECO:0000256" key="1">
    <source>
        <dbReference type="ARBA" id="ARBA00022679"/>
    </source>
</evidence>
<dbReference type="PANTHER" id="PTHR43877">
    <property type="entry name" value="AMINOALKYLPHOSPHONATE N-ACETYLTRANSFERASE-RELATED-RELATED"/>
    <property type="match status" value="1"/>
</dbReference>
<feature type="domain" description="N-acetyltransferase" evidence="3">
    <location>
        <begin position="1"/>
        <end position="165"/>
    </location>
</feature>
<dbReference type="AlphaFoldDB" id="A0A1I3KJW7"/>
<dbReference type="Pfam" id="PF00583">
    <property type="entry name" value="Acetyltransf_1"/>
    <property type="match status" value="1"/>
</dbReference>